<dbReference type="EMBL" id="JAPCWZ010000005">
    <property type="protein sequence ID" value="KAK8862289.1"/>
    <property type="molecule type" value="Genomic_DNA"/>
</dbReference>
<comment type="caution">
    <text evidence="1">The sequence shown here is derived from an EMBL/GenBank/DDBJ whole genome shotgun (WGS) entry which is preliminary data.</text>
</comment>
<evidence type="ECO:0000313" key="1">
    <source>
        <dbReference type="EMBL" id="KAK8862289.1"/>
    </source>
</evidence>
<protein>
    <submittedName>
        <fullName evidence="1">Uncharacterized protein</fullName>
    </submittedName>
</protein>
<gene>
    <name evidence="1" type="ORF">PGQ11_008524</name>
</gene>
<dbReference type="Proteomes" id="UP001390339">
    <property type="component" value="Unassembled WGS sequence"/>
</dbReference>
<accession>A0ABR2IFJ0</accession>
<sequence length="244" mass="28531">MVSRKRRVAFLVQSTGLSFMDEGLVYDEVTNDFRNPDLVLKPEVMNQFGGLLHRSNSCFVAESSPDKVIERQLVVLFGLIHNFKQQCDNRYFWDAVNRGWLQVKIMEKGMRNHTRELVEAVLESRKVAVLHTSTALPAKTHLGRLVDDWADHGLFYFNPLGWRITTLQDGRDLSALEKTTSEAFRRKPLYVFSINDKKEMKIRLLEEQLRLLRDKSVRYFKKFGPEDRLRVVVEEIHDLESAFE</sequence>
<name>A0ABR2IFJ0_9PEZI</name>
<proteinExistence type="predicted"/>
<reference evidence="1 2" key="1">
    <citation type="journal article" date="2024" name="IMA Fungus">
        <title>Apiospora arundinis, a panoply of carbohydrate-active enzymes and secondary metabolites.</title>
        <authorList>
            <person name="Sorensen T."/>
            <person name="Petersen C."/>
            <person name="Muurmann A.T."/>
            <person name="Christiansen J.V."/>
            <person name="Brundto M.L."/>
            <person name="Overgaard C.K."/>
            <person name="Boysen A.T."/>
            <person name="Wollenberg R.D."/>
            <person name="Larsen T.O."/>
            <person name="Sorensen J.L."/>
            <person name="Nielsen K.L."/>
            <person name="Sondergaard T.E."/>
        </authorList>
    </citation>
    <scope>NUCLEOTIDE SEQUENCE [LARGE SCALE GENOMIC DNA]</scope>
    <source>
        <strain evidence="1 2">AAU 773</strain>
    </source>
</reference>
<organism evidence="1 2">
    <name type="scientific">Apiospora arundinis</name>
    <dbReference type="NCBI Taxonomy" id="335852"/>
    <lineage>
        <taxon>Eukaryota</taxon>
        <taxon>Fungi</taxon>
        <taxon>Dikarya</taxon>
        <taxon>Ascomycota</taxon>
        <taxon>Pezizomycotina</taxon>
        <taxon>Sordariomycetes</taxon>
        <taxon>Xylariomycetidae</taxon>
        <taxon>Amphisphaeriales</taxon>
        <taxon>Apiosporaceae</taxon>
        <taxon>Apiospora</taxon>
    </lineage>
</organism>
<evidence type="ECO:0000313" key="2">
    <source>
        <dbReference type="Proteomes" id="UP001390339"/>
    </source>
</evidence>
<keyword evidence="2" id="KW-1185">Reference proteome</keyword>